<dbReference type="InterPro" id="IPR036514">
    <property type="entry name" value="SGNH_hydro_sf"/>
</dbReference>
<dbReference type="OrthoDB" id="164654at2"/>
<dbReference type="eggNOG" id="COG2755">
    <property type="taxonomic scope" value="Bacteria"/>
</dbReference>
<dbReference type="STRING" id="1235802.C823_05149"/>
<dbReference type="EMBL" id="AQFT01000149">
    <property type="protein sequence ID" value="EMZ20161.1"/>
    <property type="molecule type" value="Genomic_DNA"/>
</dbReference>
<dbReference type="PANTHER" id="PTHR30383">
    <property type="entry name" value="THIOESTERASE 1/PROTEASE 1/LYSOPHOSPHOLIPASE L1"/>
    <property type="match status" value="1"/>
</dbReference>
<proteinExistence type="predicted"/>
<dbReference type="CDD" id="cd01839">
    <property type="entry name" value="SGNH_arylesterase_like"/>
    <property type="match status" value="1"/>
</dbReference>
<accession>N1ZW81</accession>
<gene>
    <name evidence="2" type="ORF">C823_05149</name>
</gene>
<keyword evidence="3" id="KW-1185">Reference proteome</keyword>
<sequence length="214" mass="23921">MAEKTVLCYGDSNTYGYNPLNGMRYASDIRWTGRLGRLLGDGYRVIEEGCNGRTTVHDDPVDGWKNGLDYLRPCLNSHKPVDLVILMLGSNDLKQTFQLSVRQIAEGVETLVEVIRNFTQEKQGFQPQVILVSPPRIGQDIARLSFGFAFAADAAEKSKQFPTYYRQVAERQGCIFFDAAQFVRPSAADSLHLMPQAHAVLAEKLSEVIGRIHV</sequence>
<protein>
    <recommendedName>
        <fullName evidence="1">SGNH hydrolase-type esterase domain-containing protein</fullName>
    </recommendedName>
</protein>
<dbReference type="HOGENOM" id="CLU_088167_0_0_9"/>
<evidence type="ECO:0000259" key="1">
    <source>
        <dbReference type="Pfam" id="PF13472"/>
    </source>
</evidence>
<dbReference type="Proteomes" id="UP000012589">
    <property type="component" value="Unassembled WGS sequence"/>
</dbReference>
<dbReference type="AlphaFoldDB" id="N1ZW81"/>
<dbReference type="Gene3D" id="3.40.50.1110">
    <property type="entry name" value="SGNH hydrolase"/>
    <property type="match status" value="1"/>
</dbReference>
<dbReference type="SUPFAM" id="SSF52266">
    <property type="entry name" value="SGNH hydrolase"/>
    <property type="match status" value="1"/>
</dbReference>
<evidence type="ECO:0000313" key="3">
    <source>
        <dbReference type="Proteomes" id="UP000012589"/>
    </source>
</evidence>
<evidence type="ECO:0000313" key="2">
    <source>
        <dbReference type="EMBL" id="EMZ20161.1"/>
    </source>
</evidence>
<dbReference type="Pfam" id="PF13472">
    <property type="entry name" value="Lipase_GDSL_2"/>
    <property type="match status" value="1"/>
</dbReference>
<dbReference type="InterPro" id="IPR013830">
    <property type="entry name" value="SGNH_hydro"/>
</dbReference>
<dbReference type="InterPro" id="IPR051532">
    <property type="entry name" value="Ester_Hydrolysis_Enzymes"/>
</dbReference>
<name>N1ZW81_9FIRM</name>
<reference evidence="2 3" key="1">
    <citation type="journal article" date="2014" name="Genome Announc.">
        <title>Draft genome sequences of the altered schaedler flora, a defined bacterial community from gnotobiotic mice.</title>
        <authorList>
            <person name="Wannemuehler M.J."/>
            <person name="Overstreet A.M."/>
            <person name="Ward D.V."/>
            <person name="Phillips G.J."/>
        </authorList>
    </citation>
    <scope>NUCLEOTIDE SEQUENCE [LARGE SCALE GENOMIC DNA]</scope>
    <source>
        <strain evidence="2 3">ASF492</strain>
    </source>
</reference>
<dbReference type="PATRIC" id="fig|1235802.3.peg.5436"/>
<organism evidence="2 3">
    <name type="scientific">Eubacterium plexicaudatum ASF492</name>
    <dbReference type="NCBI Taxonomy" id="1235802"/>
    <lineage>
        <taxon>Bacteria</taxon>
        <taxon>Bacillati</taxon>
        <taxon>Bacillota</taxon>
        <taxon>Clostridia</taxon>
        <taxon>Eubacteriales</taxon>
        <taxon>Eubacteriaceae</taxon>
        <taxon>Eubacterium</taxon>
    </lineage>
</organism>
<comment type="caution">
    <text evidence="2">The sequence shown here is derived from an EMBL/GenBank/DDBJ whole genome shotgun (WGS) entry which is preliminary data.</text>
</comment>
<dbReference type="PANTHER" id="PTHR30383:SF29">
    <property type="entry name" value="SGNH HYDROLASE-TYPE ESTERASE DOMAIN-CONTAINING PROTEIN"/>
    <property type="match status" value="1"/>
</dbReference>
<feature type="domain" description="SGNH hydrolase-type esterase" evidence="1">
    <location>
        <begin position="8"/>
        <end position="199"/>
    </location>
</feature>